<keyword evidence="2" id="KW-1185">Reference proteome</keyword>
<dbReference type="OrthoDB" id="307168at2"/>
<protein>
    <recommendedName>
        <fullName evidence="3">Outer membrane protein beta-barrel domain-containing protein</fullName>
    </recommendedName>
</protein>
<proteinExistence type="predicted"/>
<evidence type="ECO:0000313" key="1">
    <source>
        <dbReference type="EMBL" id="CRF31419.1"/>
    </source>
</evidence>
<gene>
    <name evidence="1" type="ORF">BRSU_0105</name>
</gene>
<organism evidence="1 2">
    <name type="scientific">Brachyspira suanatina</name>
    <dbReference type="NCBI Taxonomy" id="381802"/>
    <lineage>
        <taxon>Bacteria</taxon>
        <taxon>Pseudomonadati</taxon>
        <taxon>Spirochaetota</taxon>
        <taxon>Spirochaetia</taxon>
        <taxon>Brachyspirales</taxon>
        <taxon>Brachyspiraceae</taxon>
        <taxon>Brachyspira</taxon>
    </lineage>
</organism>
<dbReference type="EMBL" id="CVLB01000001">
    <property type="protein sequence ID" value="CRF31419.1"/>
    <property type="molecule type" value="Genomic_DNA"/>
</dbReference>
<accession>A0A0G4K392</accession>
<dbReference type="AlphaFoldDB" id="A0A0G4K392"/>
<evidence type="ECO:0000313" key="2">
    <source>
        <dbReference type="Proteomes" id="UP000043763"/>
    </source>
</evidence>
<evidence type="ECO:0008006" key="3">
    <source>
        <dbReference type="Google" id="ProtNLM"/>
    </source>
</evidence>
<dbReference type="RefSeq" id="WP_048593304.1">
    <property type="nucleotide sequence ID" value="NZ_CVLB01000001.1"/>
</dbReference>
<dbReference type="Proteomes" id="UP000043763">
    <property type="component" value="Unassembled WGS sequence"/>
</dbReference>
<name>A0A0G4K392_9SPIR</name>
<sequence length="214" mass="23353">MKKLIIITSILIMSLSSGLMAKTGFSLGIMVPLGASFSHFSGNDAKNLKSDVGFEFGVHVQPAYYFGFDMLSFGLGLDLGYNRDVFAFKSAMDQNLKGGVTFDSLMIGVLPRLDVAFVSIGVGAGVKIPLGGRSYFNEGNGSETSEKYNLNKIKENFKNPYIPYIKGVVDFMLPFNLVLGVYATYDIPLVEYKDPANNVKMSSFDLGAEIGLRF</sequence>
<reference evidence="2" key="1">
    <citation type="submission" date="2015-04" db="EMBL/GenBank/DDBJ databases">
        <authorList>
            <person name="Mushtaq Mamoona"/>
        </authorList>
    </citation>
    <scope>NUCLEOTIDE SEQUENCE [LARGE SCALE GENOMIC DNA]</scope>
    <source>
        <strain evidence="2">AN4859/03</strain>
    </source>
</reference>